<dbReference type="Proteomes" id="UP000652761">
    <property type="component" value="Unassembled WGS sequence"/>
</dbReference>
<protein>
    <recommendedName>
        <fullName evidence="5">Ubiquitin-like protease family profile domain-containing protein</fullName>
    </recommendedName>
</protein>
<sequence length="165" mass="19757">MSNGWKELQKNPRSSNGYTSMDLFKLLHKREKEKKKKNIYATKNKIVIADAMSSIDILVPSVPQQSNGTECGFFVLYYIYHFVQNDPPSFILDDYPSFRKYDILAYLKEWVMKDLDQKWRSWKYELRNKYFNPTLKQMSKIPPDPIVNVEQWKRVVQTWSSNSWK</sequence>
<dbReference type="PANTHER" id="PTHR46915:SF6">
    <property type="entry name" value="CYSTEINE PROTEINASES SUPERFAMILY PROTEIN"/>
    <property type="match status" value="1"/>
</dbReference>
<dbReference type="EMBL" id="NMUH01004022">
    <property type="protein sequence ID" value="MQM08067.1"/>
    <property type="molecule type" value="Genomic_DNA"/>
</dbReference>
<dbReference type="OrthoDB" id="690629at2759"/>
<dbReference type="Pfam" id="PF02902">
    <property type="entry name" value="Peptidase_C48"/>
    <property type="match status" value="1"/>
</dbReference>
<comment type="similarity">
    <text evidence="1">Belongs to the peptidase C48 family.</text>
</comment>
<keyword evidence="2" id="KW-0645">Protease</keyword>
<feature type="domain" description="Ubiquitin-like protease family profile" evidence="5">
    <location>
        <begin position="47"/>
        <end position="107"/>
    </location>
</feature>
<evidence type="ECO:0000256" key="1">
    <source>
        <dbReference type="ARBA" id="ARBA00005234"/>
    </source>
</evidence>
<dbReference type="SUPFAM" id="SSF54001">
    <property type="entry name" value="Cysteine proteinases"/>
    <property type="match status" value="1"/>
</dbReference>
<evidence type="ECO:0000313" key="7">
    <source>
        <dbReference type="Proteomes" id="UP000652761"/>
    </source>
</evidence>
<evidence type="ECO:0000256" key="4">
    <source>
        <dbReference type="ARBA" id="ARBA00022807"/>
    </source>
</evidence>
<comment type="caution">
    <text evidence="6">The sequence shown here is derived from an EMBL/GenBank/DDBJ whole genome shotgun (WGS) entry which is preliminary data.</text>
</comment>
<dbReference type="InterPro" id="IPR038765">
    <property type="entry name" value="Papain-like_cys_pep_sf"/>
</dbReference>
<evidence type="ECO:0000313" key="6">
    <source>
        <dbReference type="EMBL" id="MQM08067.1"/>
    </source>
</evidence>
<feature type="non-terminal residue" evidence="6">
    <location>
        <position position="165"/>
    </location>
</feature>
<name>A0A843WK76_COLES</name>
<gene>
    <name evidence="6" type="ORF">Taro_040923</name>
</gene>
<evidence type="ECO:0000259" key="5">
    <source>
        <dbReference type="Pfam" id="PF02902"/>
    </source>
</evidence>
<dbReference type="GO" id="GO:0006508">
    <property type="term" value="P:proteolysis"/>
    <property type="evidence" value="ECO:0007669"/>
    <property type="project" value="UniProtKB-KW"/>
</dbReference>
<keyword evidence="3" id="KW-0378">Hydrolase</keyword>
<evidence type="ECO:0000256" key="2">
    <source>
        <dbReference type="ARBA" id="ARBA00022670"/>
    </source>
</evidence>
<dbReference type="AlphaFoldDB" id="A0A843WK76"/>
<keyword evidence="4" id="KW-0788">Thiol protease</keyword>
<reference evidence="6" key="1">
    <citation type="submission" date="2017-07" db="EMBL/GenBank/DDBJ databases">
        <title>Taro Niue Genome Assembly and Annotation.</title>
        <authorList>
            <person name="Atibalentja N."/>
            <person name="Keating K."/>
            <person name="Fields C.J."/>
        </authorList>
    </citation>
    <scope>NUCLEOTIDE SEQUENCE</scope>
    <source>
        <strain evidence="6">Niue_2</strain>
        <tissue evidence="6">Leaf</tissue>
    </source>
</reference>
<evidence type="ECO:0000256" key="3">
    <source>
        <dbReference type="ARBA" id="ARBA00022801"/>
    </source>
</evidence>
<dbReference type="PANTHER" id="PTHR46915">
    <property type="entry name" value="UBIQUITIN-LIKE PROTEASE 4-RELATED"/>
    <property type="match status" value="1"/>
</dbReference>
<dbReference type="Gene3D" id="3.40.395.10">
    <property type="entry name" value="Adenoviral Proteinase, Chain A"/>
    <property type="match status" value="1"/>
</dbReference>
<accession>A0A843WK76</accession>
<dbReference type="InterPro" id="IPR003653">
    <property type="entry name" value="Peptidase_C48_C"/>
</dbReference>
<dbReference type="GO" id="GO:0008234">
    <property type="term" value="F:cysteine-type peptidase activity"/>
    <property type="evidence" value="ECO:0007669"/>
    <property type="project" value="UniProtKB-KW"/>
</dbReference>
<organism evidence="6 7">
    <name type="scientific">Colocasia esculenta</name>
    <name type="common">Wild taro</name>
    <name type="synonym">Arum esculentum</name>
    <dbReference type="NCBI Taxonomy" id="4460"/>
    <lineage>
        <taxon>Eukaryota</taxon>
        <taxon>Viridiplantae</taxon>
        <taxon>Streptophyta</taxon>
        <taxon>Embryophyta</taxon>
        <taxon>Tracheophyta</taxon>
        <taxon>Spermatophyta</taxon>
        <taxon>Magnoliopsida</taxon>
        <taxon>Liliopsida</taxon>
        <taxon>Araceae</taxon>
        <taxon>Aroideae</taxon>
        <taxon>Colocasieae</taxon>
        <taxon>Colocasia</taxon>
    </lineage>
</organism>
<keyword evidence="7" id="KW-1185">Reference proteome</keyword>
<dbReference type="GO" id="GO:0016926">
    <property type="term" value="P:protein desumoylation"/>
    <property type="evidence" value="ECO:0007669"/>
    <property type="project" value="UniProtKB-ARBA"/>
</dbReference>
<proteinExistence type="inferred from homology"/>